<reference evidence="3" key="2">
    <citation type="journal article" date="2024" name="Antonie Van Leeuwenhoek">
        <title>Roseihalotalea indica gen. nov., sp. nov., a halophilic Bacteroidetes from mesopelagic Southwest Indian Ocean with higher carbohydrate metabolic potential.</title>
        <authorList>
            <person name="Chen B."/>
            <person name="Zhang M."/>
            <person name="Lin D."/>
            <person name="Ye J."/>
            <person name="Tang K."/>
        </authorList>
    </citation>
    <scope>NUCLEOTIDE SEQUENCE</scope>
    <source>
        <strain evidence="3">TK19036</strain>
    </source>
</reference>
<sequence length="307" mass="34546">MQALKKRHIAPGHAFDKLFPKSSGQDKVIRPEGKAQLHHTINLIKQVVRDTKGDTALLAKTLKGKTLQDTCENIWDFVYNHIQYARDKAGVEQVRRPSRTWADRKTGVDCDCYSVFISSILTNLDIPHKVRITKYGSKPYFQHIYPIVPNETGYFTLDCVTDQFNYEVPYSEARDFDIDDRKPVGEINGIREVSGVDSADLLIDGLGIYNLKQPRLPLRQIRKLGHKQNQMTTPDMLTLRKVPEQKISSQPVLQLTQAQPKVEVALALEKQTAPRAKGKIIGLGLTGKIFLALGIGLGAYKLTEILT</sequence>
<dbReference type="InterPro" id="IPR007562">
    <property type="entry name" value="Transglutaminase-like_domain"/>
</dbReference>
<evidence type="ECO:0000259" key="2">
    <source>
        <dbReference type="Pfam" id="PF04473"/>
    </source>
</evidence>
<keyword evidence="1" id="KW-1133">Transmembrane helix</keyword>
<keyword evidence="1" id="KW-0812">Transmembrane</keyword>
<dbReference type="EMBL" id="CP120682">
    <property type="protein sequence ID" value="WKN35979.1"/>
    <property type="molecule type" value="Genomic_DNA"/>
</dbReference>
<dbReference type="Pfam" id="PF04473">
    <property type="entry name" value="DUF553"/>
    <property type="match status" value="1"/>
</dbReference>
<accession>A0AA49JFT4</accession>
<reference evidence="3" key="1">
    <citation type="journal article" date="2023" name="Comput. Struct. Biotechnol. J.">
        <title>Discovery of a novel marine Bacteroidetes with a rich repertoire of carbohydrate-active enzymes.</title>
        <authorList>
            <person name="Chen B."/>
            <person name="Liu G."/>
            <person name="Chen Q."/>
            <person name="Wang H."/>
            <person name="Liu L."/>
            <person name="Tang K."/>
        </authorList>
    </citation>
    <scope>NUCLEOTIDE SEQUENCE</scope>
    <source>
        <strain evidence="3">TK19036</strain>
    </source>
</reference>
<dbReference type="AlphaFoldDB" id="A0AA49JFT4"/>
<feature type="transmembrane region" description="Helical" evidence="1">
    <location>
        <begin position="280"/>
        <end position="300"/>
    </location>
</feature>
<proteinExistence type="predicted"/>
<gene>
    <name evidence="3" type="ORF">K4G66_26800</name>
</gene>
<organism evidence="3">
    <name type="scientific">Roseihalotalea indica</name>
    <dbReference type="NCBI Taxonomy" id="2867963"/>
    <lineage>
        <taxon>Bacteria</taxon>
        <taxon>Pseudomonadati</taxon>
        <taxon>Bacteroidota</taxon>
        <taxon>Cytophagia</taxon>
        <taxon>Cytophagales</taxon>
        <taxon>Catalimonadaceae</taxon>
        <taxon>Roseihalotalea</taxon>
    </lineage>
</organism>
<evidence type="ECO:0000313" key="3">
    <source>
        <dbReference type="EMBL" id="WKN35979.1"/>
    </source>
</evidence>
<protein>
    <recommendedName>
        <fullName evidence="2">Transglutaminase-like domain-containing protein</fullName>
    </recommendedName>
</protein>
<feature type="domain" description="Transglutaminase-like" evidence="2">
    <location>
        <begin position="55"/>
        <end position="159"/>
    </location>
</feature>
<keyword evidence="1" id="KW-0472">Membrane</keyword>
<evidence type="ECO:0000256" key="1">
    <source>
        <dbReference type="SAM" id="Phobius"/>
    </source>
</evidence>
<name>A0AA49JFT4_9BACT</name>